<evidence type="ECO:0000313" key="2">
    <source>
        <dbReference type="Proteomes" id="UP001165960"/>
    </source>
</evidence>
<proteinExistence type="predicted"/>
<accession>A0ACC2TEE3</accession>
<evidence type="ECO:0000313" key="1">
    <source>
        <dbReference type="EMBL" id="KAJ9072897.1"/>
    </source>
</evidence>
<reference evidence="1" key="1">
    <citation type="submission" date="2022-04" db="EMBL/GenBank/DDBJ databases">
        <title>Genome of the entomopathogenic fungus Entomophthora muscae.</title>
        <authorList>
            <person name="Elya C."/>
            <person name="Lovett B.R."/>
            <person name="Lee E."/>
            <person name="Macias A.M."/>
            <person name="Hajek A.E."/>
            <person name="De Bivort B.L."/>
            <person name="Kasson M.T."/>
            <person name="De Fine Licht H.H."/>
            <person name="Stajich J.E."/>
        </authorList>
    </citation>
    <scope>NUCLEOTIDE SEQUENCE</scope>
    <source>
        <strain evidence="1">Berkeley</strain>
    </source>
</reference>
<keyword evidence="2" id="KW-1185">Reference proteome</keyword>
<sequence>MFYSYYRDNVTAEAMEMLGYDVMTLGNHEFDHGPENVARALKNLTFPIVLSNMDALAYPLLALVVKPYTLFPEHKLAVVGYIIATALLIASLGKVVVEDPVKAVQRTIDEVNGLEYASDCCFSQWLH</sequence>
<dbReference type="Proteomes" id="UP001165960">
    <property type="component" value="Unassembled WGS sequence"/>
</dbReference>
<name>A0ACC2TEE3_9FUNG</name>
<dbReference type="EMBL" id="QTSX02002952">
    <property type="protein sequence ID" value="KAJ9072897.1"/>
    <property type="molecule type" value="Genomic_DNA"/>
</dbReference>
<gene>
    <name evidence="1" type="ORF">DSO57_1022364</name>
</gene>
<comment type="caution">
    <text evidence="1">The sequence shown here is derived from an EMBL/GenBank/DDBJ whole genome shotgun (WGS) entry which is preliminary data.</text>
</comment>
<protein>
    <submittedName>
        <fullName evidence="1">Uncharacterized protein</fullName>
    </submittedName>
</protein>
<organism evidence="1 2">
    <name type="scientific">Entomophthora muscae</name>
    <dbReference type="NCBI Taxonomy" id="34485"/>
    <lineage>
        <taxon>Eukaryota</taxon>
        <taxon>Fungi</taxon>
        <taxon>Fungi incertae sedis</taxon>
        <taxon>Zoopagomycota</taxon>
        <taxon>Entomophthoromycotina</taxon>
        <taxon>Entomophthoromycetes</taxon>
        <taxon>Entomophthorales</taxon>
        <taxon>Entomophthoraceae</taxon>
        <taxon>Entomophthora</taxon>
    </lineage>
</organism>